<dbReference type="Gene3D" id="3.30.40.10">
    <property type="entry name" value="Zinc/RING finger domain, C3HC4 (zinc finger)"/>
    <property type="match status" value="1"/>
</dbReference>
<keyword evidence="3" id="KW-0862">Zinc</keyword>
<organism evidence="8 9">
    <name type="scientific">Littorina saxatilis</name>
    <dbReference type="NCBI Taxonomy" id="31220"/>
    <lineage>
        <taxon>Eukaryota</taxon>
        <taxon>Metazoa</taxon>
        <taxon>Spiralia</taxon>
        <taxon>Lophotrochozoa</taxon>
        <taxon>Mollusca</taxon>
        <taxon>Gastropoda</taxon>
        <taxon>Caenogastropoda</taxon>
        <taxon>Littorinimorpha</taxon>
        <taxon>Littorinoidea</taxon>
        <taxon>Littorinidae</taxon>
        <taxon>Littorina</taxon>
    </lineage>
</organism>
<dbReference type="Pfam" id="PF16744">
    <property type="entry name" value="zf-RING_15"/>
    <property type="match status" value="1"/>
</dbReference>
<keyword evidence="9" id="KW-1185">Reference proteome</keyword>
<evidence type="ECO:0000256" key="5">
    <source>
        <dbReference type="SAM" id="MobiDB-lite"/>
    </source>
</evidence>
<dbReference type="AlphaFoldDB" id="A0AAN9B7Z1"/>
<feature type="region of interest" description="Disordered" evidence="5">
    <location>
        <begin position="376"/>
        <end position="427"/>
    </location>
</feature>
<dbReference type="InterPro" id="IPR002048">
    <property type="entry name" value="EF_hand_dom"/>
</dbReference>
<dbReference type="Gene3D" id="1.10.238.10">
    <property type="entry name" value="EF-hand"/>
    <property type="match status" value="1"/>
</dbReference>
<evidence type="ECO:0000313" key="9">
    <source>
        <dbReference type="Proteomes" id="UP001374579"/>
    </source>
</evidence>
<evidence type="ECO:0000313" key="8">
    <source>
        <dbReference type="EMBL" id="KAK7100423.1"/>
    </source>
</evidence>
<evidence type="ECO:0000259" key="6">
    <source>
        <dbReference type="PROSITE" id="PS50016"/>
    </source>
</evidence>
<comment type="caution">
    <text evidence="8">The sequence shown here is derived from an EMBL/GenBank/DDBJ whole genome shotgun (WGS) entry which is preliminary data.</text>
</comment>
<reference evidence="8 9" key="1">
    <citation type="submission" date="2024-02" db="EMBL/GenBank/DDBJ databases">
        <title>Chromosome-scale genome assembly of the rough periwinkle Littorina saxatilis.</title>
        <authorList>
            <person name="De Jode A."/>
            <person name="Faria R."/>
            <person name="Formenti G."/>
            <person name="Sims Y."/>
            <person name="Smith T.P."/>
            <person name="Tracey A."/>
            <person name="Wood J.M.D."/>
            <person name="Zagrodzka Z.B."/>
            <person name="Johannesson K."/>
            <person name="Butlin R.K."/>
            <person name="Leder E.H."/>
        </authorList>
    </citation>
    <scope>NUCLEOTIDE SEQUENCE [LARGE SCALE GENOMIC DNA]</scope>
    <source>
        <strain evidence="8">Snail1</strain>
        <tissue evidence="8">Muscle</tissue>
    </source>
</reference>
<evidence type="ECO:0000256" key="4">
    <source>
        <dbReference type="PROSITE-ProRule" id="PRU00146"/>
    </source>
</evidence>
<feature type="compositionally biased region" description="Low complexity" evidence="5">
    <location>
        <begin position="530"/>
        <end position="553"/>
    </location>
</feature>
<proteinExistence type="predicted"/>
<dbReference type="InterPro" id="IPR001965">
    <property type="entry name" value="Znf_PHD"/>
</dbReference>
<dbReference type="SUPFAM" id="SSF47473">
    <property type="entry name" value="EF-hand"/>
    <property type="match status" value="1"/>
</dbReference>
<dbReference type="GO" id="GO:0005509">
    <property type="term" value="F:calcium ion binding"/>
    <property type="evidence" value="ECO:0007669"/>
    <property type="project" value="InterPro"/>
</dbReference>
<accession>A0AAN9B7Z1</accession>
<dbReference type="InterPro" id="IPR013083">
    <property type="entry name" value="Znf_RING/FYVE/PHD"/>
</dbReference>
<feature type="compositionally biased region" description="Basic and acidic residues" evidence="5">
    <location>
        <begin position="408"/>
        <end position="420"/>
    </location>
</feature>
<keyword evidence="1" id="KW-0479">Metal-binding</keyword>
<dbReference type="InterPro" id="IPR011011">
    <property type="entry name" value="Znf_FYVE_PHD"/>
</dbReference>
<feature type="compositionally biased region" description="Polar residues" evidence="5">
    <location>
        <begin position="507"/>
        <end position="523"/>
    </location>
</feature>
<keyword evidence="2 4" id="KW-0863">Zinc-finger</keyword>
<feature type="compositionally biased region" description="Low complexity" evidence="5">
    <location>
        <begin position="489"/>
        <end position="500"/>
    </location>
</feature>
<dbReference type="Pfam" id="PF13202">
    <property type="entry name" value="EF-hand_5"/>
    <property type="match status" value="1"/>
</dbReference>
<feature type="compositionally biased region" description="Basic residues" evidence="5">
    <location>
        <begin position="19"/>
        <end position="36"/>
    </location>
</feature>
<dbReference type="GO" id="GO:0008270">
    <property type="term" value="F:zinc ion binding"/>
    <property type="evidence" value="ECO:0007669"/>
    <property type="project" value="UniProtKB-KW"/>
</dbReference>
<name>A0AAN9B7Z1_9CAEN</name>
<dbReference type="InterPro" id="IPR011992">
    <property type="entry name" value="EF-hand-dom_pair"/>
</dbReference>
<protein>
    <submittedName>
        <fullName evidence="8">Uncharacterized protein</fullName>
    </submittedName>
</protein>
<feature type="domain" description="PHD-type" evidence="6">
    <location>
        <begin position="115"/>
        <end position="171"/>
    </location>
</feature>
<evidence type="ECO:0000259" key="7">
    <source>
        <dbReference type="PROSITE" id="PS50222"/>
    </source>
</evidence>
<evidence type="ECO:0000256" key="2">
    <source>
        <dbReference type="ARBA" id="ARBA00022771"/>
    </source>
</evidence>
<dbReference type="PROSITE" id="PS50016">
    <property type="entry name" value="ZF_PHD_2"/>
    <property type="match status" value="1"/>
</dbReference>
<evidence type="ECO:0000256" key="1">
    <source>
        <dbReference type="ARBA" id="ARBA00022723"/>
    </source>
</evidence>
<feature type="region of interest" description="Disordered" evidence="5">
    <location>
        <begin position="441"/>
        <end position="607"/>
    </location>
</feature>
<gene>
    <name evidence="8" type="ORF">V1264_023383</name>
</gene>
<dbReference type="SMART" id="SM00249">
    <property type="entry name" value="PHD"/>
    <property type="match status" value="1"/>
</dbReference>
<feature type="domain" description="EF-hand" evidence="7">
    <location>
        <begin position="271"/>
        <end position="306"/>
    </location>
</feature>
<sequence>MGGSSSKERKAKSQSTSKYNKKAKVKGKSGKGKVRKGSVQWSRSDGEGGDITFISGGRRTSNNDVEDLTSPPQRGRSKSLRFGDFTQLDRMQRVDTTDLLPVDIAFFQDGKVEPEELCHVCGVFTGCEVLLCGVCYRAYHQGCLAKIGQWSGAPDLLTTAGMWSCHQCSTLGSLLNDQEVTVVLKRLEKCGIRKEDDITLRDYLAFCHVSLQEDEDKVLTRDKAENAKRRFAQVDTDGHGRLTWCQFLNIEAVRILKKRNKNALVRLLTKPELERARDAFRILDTDMDGRITKATAHDALDRNSRRSGYYPDETMMYIDEDLDQSISWMEFLQDRAIYIIAERPCLQASPLGYSTTRRGSNRSSLAVASSLPVTPITKTPPLPRGLGKGVAKDAARPAAASVPNTPRGKHEAGGAFRHSDGAAQGFKAFPGNIHVSAAYGSEQGSAQHHHNSNKPGPTSPAKRQSAGFPLLPPPPPSSRAGSSHHAHRGSSSVPSTPVKKSAPEFQPHQSGLVSSASPAYSDQPTHRGSNHSTGSSGSRLSGGSDTRTSSGYSDQQSGIPGNPFRRESSGSTRRFAQGESGTAPGNGISHVTSKPPMGSGPGRAVAAPPYGKLVERVQKGEYRQGQARSMYLVSDSACAQITPSFGHVTTDSSTGRRPLSLV</sequence>
<feature type="region of interest" description="Disordered" evidence="5">
    <location>
        <begin position="1"/>
        <end position="80"/>
    </location>
</feature>
<dbReference type="Proteomes" id="UP001374579">
    <property type="component" value="Unassembled WGS sequence"/>
</dbReference>
<dbReference type="InterPro" id="IPR031946">
    <property type="entry name" value="KIAA1045_Zf_RING"/>
</dbReference>
<dbReference type="EMBL" id="JBAMIC010000011">
    <property type="protein sequence ID" value="KAK7100423.1"/>
    <property type="molecule type" value="Genomic_DNA"/>
</dbReference>
<dbReference type="PROSITE" id="PS50222">
    <property type="entry name" value="EF_HAND_2"/>
    <property type="match status" value="1"/>
</dbReference>
<dbReference type="InterPro" id="IPR019787">
    <property type="entry name" value="Znf_PHD-finger"/>
</dbReference>
<dbReference type="SUPFAM" id="SSF57903">
    <property type="entry name" value="FYVE/PHD zinc finger"/>
    <property type="match status" value="1"/>
</dbReference>
<evidence type="ECO:0000256" key="3">
    <source>
        <dbReference type="ARBA" id="ARBA00022833"/>
    </source>
</evidence>